<evidence type="ECO:0000256" key="1">
    <source>
        <dbReference type="SAM" id="SignalP"/>
    </source>
</evidence>
<dbReference type="Proteomes" id="UP000565572">
    <property type="component" value="Unassembled WGS sequence"/>
</dbReference>
<comment type="caution">
    <text evidence="2">The sequence shown here is derived from an EMBL/GenBank/DDBJ whole genome shotgun (WGS) entry which is preliminary data.</text>
</comment>
<feature type="chain" id="PRO_5031464860" description="Endonuclease/Exonuclease/phosphatase family protein" evidence="1">
    <location>
        <begin position="32"/>
        <end position="343"/>
    </location>
</feature>
<evidence type="ECO:0008006" key="4">
    <source>
        <dbReference type="Google" id="ProtNLM"/>
    </source>
</evidence>
<dbReference type="AlphaFoldDB" id="A0A7W5JVL5"/>
<evidence type="ECO:0000313" key="2">
    <source>
        <dbReference type="EMBL" id="MBB3327177.1"/>
    </source>
</evidence>
<dbReference type="EMBL" id="JACHZG010000001">
    <property type="protein sequence ID" value="MBB3327177.1"/>
    <property type="molecule type" value="Genomic_DNA"/>
</dbReference>
<accession>A0A7W5JVL5</accession>
<evidence type="ECO:0000313" key="3">
    <source>
        <dbReference type="Proteomes" id="UP000565572"/>
    </source>
</evidence>
<organism evidence="2 3">
    <name type="scientific">Microlunatus antarcticus</name>
    <dbReference type="NCBI Taxonomy" id="53388"/>
    <lineage>
        <taxon>Bacteria</taxon>
        <taxon>Bacillati</taxon>
        <taxon>Actinomycetota</taxon>
        <taxon>Actinomycetes</taxon>
        <taxon>Propionibacteriales</taxon>
        <taxon>Propionibacteriaceae</taxon>
        <taxon>Microlunatus</taxon>
    </lineage>
</organism>
<reference evidence="2 3" key="1">
    <citation type="submission" date="2020-08" db="EMBL/GenBank/DDBJ databases">
        <title>Sequencing the genomes of 1000 actinobacteria strains.</title>
        <authorList>
            <person name="Klenk H.-P."/>
        </authorList>
    </citation>
    <scope>NUCLEOTIDE SEQUENCE [LARGE SCALE GENOMIC DNA]</scope>
    <source>
        <strain evidence="2 3">DSM 11053</strain>
    </source>
</reference>
<dbReference type="RefSeq" id="WP_183338225.1">
    <property type="nucleotide sequence ID" value="NZ_JACHZG010000001.1"/>
</dbReference>
<name>A0A7W5JVL5_9ACTN</name>
<keyword evidence="3" id="KW-1185">Reference proteome</keyword>
<gene>
    <name evidence="2" type="ORF">FHX39_002121</name>
</gene>
<protein>
    <recommendedName>
        <fullName evidence="4">Endonuclease/Exonuclease/phosphatase family protein</fullName>
    </recommendedName>
</protein>
<feature type="signal peptide" evidence="1">
    <location>
        <begin position="1"/>
        <end position="31"/>
    </location>
</feature>
<sequence length="343" mass="35342">MTRRRTRTLMITTLLVGVVSATMLTGAPATAAPVVSDRTLRVYSNNMENLVLNSSTDSSDGDNLCDRVSGPEHLASMLVDDSGRPGTGGVVAPDLLILQQVRGQGQADAYADQLSAKFGYAAGTYKAIVVWQDPEPWGGSHHCATSALGDLKKKQTNGIVYNSARLGLTAKADYWSAGWLQPGATYAGGAGCVLYKGADADGPGADAYKWKRTSAIAAKFTVKATGTTVFAATMHLPEENRQNGCAGDGDAGIGGTGIHLGASATSLLGSSTVRVVGMDANRTGIPASTLSGYGLQGYGSGATSGSSKIDYLFANGGVHASPVGYTVAGTRSNHKALYSFIDF</sequence>
<proteinExistence type="predicted"/>
<keyword evidence="1" id="KW-0732">Signal</keyword>